<dbReference type="AlphaFoldDB" id="A0A938XT28"/>
<accession>A0A938XT28</accession>
<proteinExistence type="predicted"/>
<dbReference type="InterPro" id="IPR043504">
    <property type="entry name" value="Peptidase_S1_PA_chymotrypsin"/>
</dbReference>
<protein>
    <submittedName>
        <fullName evidence="1">Uncharacterized protein</fullName>
    </submittedName>
</protein>
<dbReference type="RefSeq" id="WP_204701976.1">
    <property type="nucleotide sequence ID" value="NZ_JAFBDQ010000010.1"/>
</dbReference>
<organism evidence="1 2">
    <name type="scientific">Halanaerobacter jeridensis</name>
    <dbReference type="NCBI Taxonomy" id="706427"/>
    <lineage>
        <taxon>Bacteria</taxon>
        <taxon>Bacillati</taxon>
        <taxon>Bacillota</taxon>
        <taxon>Clostridia</taxon>
        <taxon>Halanaerobiales</taxon>
        <taxon>Halobacteroidaceae</taxon>
        <taxon>Halanaerobacter</taxon>
    </lineage>
</organism>
<dbReference type="InterPro" id="IPR009003">
    <property type="entry name" value="Peptidase_S1_PA"/>
</dbReference>
<dbReference type="Proteomes" id="UP000774000">
    <property type="component" value="Unassembled WGS sequence"/>
</dbReference>
<reference evidence="1" key="1">
    <citation type="submission" date="2021-01" db="EMBL/GenBank/DDBJ databases">
        <title>Genomic Encyclopedia of Type Strains, Phase IV (KMG-IV): sequencing the most valuable type-strain genomes for metagenomic binning, comparative biology and taxonomic classification.</title>
        <authorList>
            <person name="Goeker M."/>
        </authorList>
    </citation>
    <scope>NUCLEOTIDE SEQUENCE</scope>
    <source>
        <strain evidence="1">DSM 23230</strain>
    </source>
</reference>
<dbReference type="SUPFAM" id="SSF50494">
    <property type="entry name" value="Trypsin-like serine proteases"/>
    <property type="match status" value="1"/>
</dbReference>
<evidence type="ECO:0000313" key="1">
    <source>
        <dbReference type="EMBL" id="MBM7557221.1"/>
    </source>
</evidence>
<keyword evidence="2" id="KW-1185">Reference proteome</keyword>
<dbReference type="Gene3D" id="2.40.10.10">
    <property type="entry name" value="Trypsin-like serine proteases"/>
    <property type="match status" value="1"/>
</dbReference>
<evidence type="ECO:0000313" key="2">
    <source>
        <dbReference type="Proteomes" id="UP000774000"/>
    </source>
</evidence>
<name>A0A938XT28_9FIRM</name>
<dbReference type="EMBL" id="JAFBDQ010000010">
    <property type="protein sequence ID" value="MBM7557221.1"/>
    <property type="molecule type" value="Genomic_DNA"/>
</dbReference>
<gene>
    <name evidence="1" type="ORF">JOC47_002076</name>
</gene>
<comment type="caution">
    <text evidence="1">The sequence shown here is derived from an EMBL/GenBank/DDBJ whole genome shotgun (WGS) entry which is preliminary data.</text>
</comment>
<sequence>MEKIKQIIEKYKEKIFELDNVVGVGCGYKQVQNKLTDEESIVVLVEKKLSEEELAQEHIVPQNIEEQQTDVIEVGKVELLAAGDQVRTTELRPAQPGVSIGHYKITAGTFGAVVKDKRTQEKLILSNNHVLANISDGKDGRAQRGDAILQPGSYDGGEKDNSIIAHLERFIPVYDQRANNCPFIAGVEKVVGGLGSVFNLPYRVKPIILENKVDCAVAKPKSEDLITEEILGIGLVTDISQAQPGMKVKKSGRTSGITTAKVKAVNATINVQLSEDDTALFTDQIIIEPFSQPGDSGALVVDRRNQAVGLLFAGSEKSSVCNNIKNVINALEISF</sequence>